<proteinExistence type="predicted"/>
<reference evidence="1" key="1">
    <citation type="submission" date="2012-08" db="EMBL/GenBank/DDBJ databases">
        <title>Genome analysis of Colletotrichum orbiculare and Colletotrichum fructicola.</title>
        <authorList>
            <person name="Gan P.H.P."/>
            <person name="Ikeda K."/>
            <person name="Irieda H."/>
            <person name="Narusaka M."/>
            <person name="O'Connell R.J."/>
            <person name="Narusaka Y."/>
            <person name="Takano Y."/>
            <person name="Kubo Y."/>
            <person name="Shirasu K."/>
        </authorList>
    </citation>
    <scope>NUCLEOTIDE SEQUENCE</scope>
    <source>
        <strain evidence="1">Nara gc5</strain>
    </source>
</reference>
<dbReference type="AlphaFoldDB" id="L2FEJ4"/>
<accession>L2FEJ4</accession>
<dbReference type="EMBL" id="KB021252">
    <property type="protein sequence ID" value="ELA24610.1"/>
    <property type="molecule type" value="Genomic_DNA"/>
</dbReference>
<evidence type="ECO:0008006" key="2">
    <source>
        <dbReference type="Google" id="ProtNLM"/>
    </source>
</evidence>
<sequence>MALRDVLDETAPYPIRQLLYSYLTIPDICLLGRMCKSFRWLPKHLSRSLLNIDTHLQPFITDPQRFRDRLGRFDGIISRGFALNFFFSGCQKTPYLDVFVEKGVKADAFVCFLKLEELYELPESQHHVDDEVRETILLRNAERQTTIRLTLTNGFPLLHILQTACATAELNFITRDKAYSLFPSLTIHQHKFYLLRRLDDDSGCRLSEYAHHGWTTRDVMWPDWTDKMKLKGKGCRRVGHRFSLVVELPGNFGTPSSTPHYVIEHAQFGIQGTVYMTRPNRGKRRDDEFELEAKPFTSHALRHCYTIANSWSWGYFLSGRLERWLMMELFKMGHENRPGPLTPNTPYYSFKVSLPLSITPPSTWDHADDQVPIWYAEWAADRRW</sequence>
<organism evidence="1">
    <name type="scientific">Colletotrichum fructicola (strain Nara gc5)</name>
    <name type="common">Anthracnose fungus</name>
    <name type="synonym">Colletotrichum gloeosporioides (strain Nara gc5)</name>
    <dbReference type="NCBI Taxonomy" id="1213859"/>
    <lineage>
        <taxon>Eukaryota</taxon>
        <taxon>Fungi</taxon>
        <taxon>Dikarya</taxon>
        <taxon>Ascomycota</taxon>
        <taxon>Pezizomycotina</taxon>
        <taxon>Sordariomycetes</taxon>
        <taxon>Hypocreomycetidae</taxon>
        <taxon>Glomerellales</taxon>
        <taxon>Glomerellaceae</taxon>
        <taxon>Colletotrichum</taxon>
        <taxon>Colletotrichum gloeosporioides species complex</taxon>
    </lineage>
</organism>
<evidence type="ECO:0000313" key="1">
    <source>
        <dbReference type="EMBL" id="ELA24610.1"/>
    </source>
</evidence>
<name>L2FEJ4_COLFN</name>
<protein>
    <recommendedName>
        <fullName evidence="2">F-box domain-containing protein</fullName>
    </recommendedName>
</protein>
<dbReference type="STRING" id="1213859.L2FEJ4"/>
<dbReference type="HOGENOM" id="CLU_036419_1_0_1"/>
<gene>
    <name evidence="1" type="ORF">CGGC5_14003</name>
</gene>